<evidence type="ECO:0000259" key="5">
    <source>
        <dbReference type="PROSITE" id="PS50011"/>
    </source>
</evidence>
<dbReference type="InterPro" id="IPR011009">
    <property type="entry name" value="Kinase-like_dom_sf"/>
</dbReference>
<reference evidence="6 7" key="1">
    <citation type="journal article" date="2013" name="Curr. Biol.">
        <title>The Genome of the Foraminiferan Reticulomyxa filosa.</title>
        <authorList>
            <person name="Glockner G."/>
            <person name="Hulsmann N."/>
            <person name="Schleicher M."/>
            <person name="Noegel A.A."/>
            <person name="Eichinger L."/>
            <person name="Gallinger C."/>
            <person name="Pawlowski J."/>
            <person name="Sierra R."/>
            <person name="Euteneuer U."/>
            <person name="Pillet L."/>
            <person name="Moustafa A."/>
            <person name="Platzer M."/>
            <person name="Groth M."/>
            <person name="Szafranski K."/>
            <person name="Schliwa M."/>
        </authorList>
    </citation>
    <scope>NUCLEOTIDE SEQUENCE [LARGE SCALE GENOMIC DNA]</scope>
</reference>
<keyword evidence="1 3" id="KW-0547">Nucleotide-binding</keyword>
<protein>
    <submittedName>
        <fullName evidence="6">Calcium/calmodulin-dependent protein kinase type II subunit delta isoform 8</fullName>
    </submittedName>
</protein>
<dbReference type="PROSITE" id="PS00108">
    <property type="entry name" value="PROTEIN_KINASE_ST"/>
    <property type="match status" value="1"/>
</dbReference>
<dbReference type="Gene3D" id="1.10.510.10">
    <property type="entry name" value="Transferase(Phosphotransferase) domain 1"/>
    <property type="match status" value="1"/>
</dbReference>
<dbReference type="InterPro" id="IPR000719">
    <property type="entry name" value="Prot_kinase_dom"/>
</dbReference>
<dbReference type="EMBL" id="ASPP01022737">
    <property type="protein sequence ID" value="ETO11129.1"/>
    <property type="molecule type" value="Genomic_DNA"/>
</dbReference>
<feature type="domain" description="Protein kinase" evidence="5">
    <location>
        <begin position="210"/>
        <end position="550"/>
    </location>
</feature>
<dbReference type="SUPFAM" id="SSF56112">
    <property type="entry name" value="Protein kinase-like (PK-like)"/>
    <property type="match status" value="1"/>
</dbReference>
<accession>X6MB89</accession>
<dbReference type="PROSITE" id="PS00107">
    <property type="entry name" value="PROTEIN_KINASE_ATP"/>
    <property type="match status" value="1"/>
</dbReference>
<dbReference type="Gene3D" id="3.30.200.20">
    <property type="entry name" value="Phosphorylase Kinase, domain 1"/>
    <property type="match status" value="1"/>
</dbReference>
<evidence type="ECO:0000313" key="7">
    <source>
        <dbReference type="Proteomes" id="UP000023152"/>
    </source>
</evidence>
<feature type="non-terminal residue" evidence="6">
    <location>
        <position position="1"/>
    </location>
</feature>
<dbReference type="SMART" id="SM00220">
    <property type="entry name" value="S_TKc"/>
    <property type="match status" value="1"/>
</dbReference>
<dbReference type="PROSITE" id="PS50011">
    <property type="entry name" value="PROTEIN_KINASE_DOM"/>
    <property type="match status" value="1"/>
</dbReference>
<dbReference type="OrthoDB" id="336747at2759"/>
<gene>
    <name evidence="6" type="ORF">RFI_26249</name>
</gene>
<evidence type="ECO:0000313" key="6">
    <source>
        <dbReference type="EMBL" id="ETO11129.1"/>
    </source>
</evidence>
<feature type="binding site" evidence="3">
    <location>
        <position position="240"/>
    </location>
    <ligand>
        <name>ATP</name>
        <dbReference type="ChEBI" id="CHEBI:30616"/>
    </ligand>
</feature>
<dbReference type="InterPro" id="IPR008271">
    <property type="entry name" value="Ser/Thr_kinase_AS"/>
</dbReference>
<dbReference type="Pfam" id="PF00069">
    <property type="entry name" value="Pkinase"/>
    <property type="match status" value="2"/>
</dbReference>
<dbReference type="GO" id="GO:0005524">
    <property type="term" value="F:ATP binding"/>
    <property type="evidence" value="ECO:0007669"/>
    <property type="project" value="UniProtKB-UniRule"/>
</dbReference>
<feature type="compositionally biased region" description="Polar residues" evidence="4">
    <location>
        <begin position="342"/>
        <end position="351"/>
    </location>
</feature>
<sequence>RGGPPKKKKNRQSPMTGKIFREAMRTLIKKSPHYNVFGKSVVTVRSKREEEEEKEEETVYEKESVKECYEWVDMVRERQESVEKRKKREGITVADPYSCQLIRKFLIDHWIIVSAQENHIAMAQSITVNSVISTSEMSRDESIESICGNPYRRETTMIPYVLIDNVLDSWKGQEMELIHELYALLSMCTCRNHHTYRLRLVPFQECFEFYRSKQILGRGGYGSVRLVKHKAETTSVYACKILNKSKLTDVRDIMRGYREILMLRSLNHENVVTFLDSFENAHEIRIILQYLPGGDLLHVIVQLARQTRDSMQRLDVDPAVEPSNRRVLSMSDSDSDSDSGSITNSNPNSSIKGALSPPKRDANSSLSGSHFSQYFRECHCAAFFTQILCALEYIHDRGIVHSDIKPGNILFESVAFGAKLKLIDFGLAQQMSLTVDSNKTVQWQKVKGYRGTPIFMAPEAHRMESYGTAVDMWSAGCVLYILLFGVPPFKFVDFHQIAVDVMQFNINKKLQQDPIFKEVSAEGIDLLKKLMQRDPSRRITASQALLHPFITKTPTQTLSKVRRNRLRMTHCQAKLRAGIKIICMAVRLKELMEDYKRQFEAEVLDSIPSNDFSVAPEDLESFANRSPTNANKNASLPSIVWDEAASVSREDISLTQLLETRSPYLKKKRVAPSFHSFFFKKKNCLVIYNVFHRNKRMFVPMSSVFVNEKEIAKKQQPKKYQDDETITDVATKIIDELIGTVARPN</sequence>
<keyword evidence="2 3" id="KW-0067">ATP-binding</keyword>
<evidence type="ECO:0000256" key="3">
    <source>
        <dbReference type="PROSITE-ProRule" id="PRU10141"/>
    </source>
</evidence>
<dbReference type="GO" id="GO:0004672">
    <property type="term" value="F:protein kinase activity"/>
    <property type="evidence" value="ECO:0007669"/>
    <property type="project" value="InterPro"/>
</dbReference>
<dbReference type="InterPro" id="IPR017441">
    <property type="entry name" value="Protein_kinase_ATP_BS"/>
</dbReference>
<dbReference type="Proteomes" id="UP000023152">
    <property type="component" value="Unassembled WGS sequence"/>
</dbReference>
<organism evidence="6 7">
    <name type="scientific">Reticulomyxa filosa</name>
    <dbReference type="NCBI Taxonomy" id="46433"/>
    <lineage>
        <taxon>Eukaryota</taxon>
        <taxon>Sar</taxon>
        <taxon>Rhizaria</taxon>
        <taxon>Retaria</taxon>
        <taxon>Foraminifera</taxon>
        <taxon>Monothalamids</taxon>
        <taxon>Reticulomyxidae</taxon>
        <taxon>Reticulomyxa</taxon>
    </lineage>
</organism>
<comment type="caution">
    <text evidence="6">The sequence shown here is derived from an EMBL/GenBank/DDBJ whole genome shotgun (WGS) entry which is preliminary data.</text>
</comment>
<evidence type="ECO:0000256" key="2">
    <source>
        <dbReference type="ARBA" id="ARBA00022840"/>
    </source>
</evidence>
<keyword evidence="7" id="KW-1185">Reference proteome</keyword>
<evidence type="ECO:0000256" key="4">
    <source>
        <dbReference type="SAM" id="MobiDB-lite"/>
    </source>
</evidence>
<name>X6MB89_RETFI</name>
<evidence type="ECO:0000256" key="1">
    <source>
        <dbReference type="ARBA" id="ARBA00022741"/>
    </source>
</evidence>
<keyword evidence="6" id="KW-0418">Kinase</keyword>
<proteinExistence type="predicted"/>
<feature type="region of interest" description="Disordered" evidence="4">
    <location>
        <begin position="323"/>
        <end position="362"/>
    </location>
</feature>
<keyword evidence="6" id="KW-0808">Transferase</keyword>
<dbReference type="PANTHER" id="PTHR24347">
    <property type="entry name" value="SERINE/THREONINE-PROTEIN KINASE"/>
    <property type="match status" value="1"/>
</dbReference>
<dbReference type="AlphaFoldDB" id="X6MB89"/>